<accession>A0A8K0C9S4</accession>
<dbReference type="EMBL" id="VTPC01090655">
    <property type="protein sequence ID" value="KAF2882094.1"/>
    <property type="molecule type" value="Genomic_DNA"/>
</dbReference>
<evidence type="ECO:0000313" key="5">
    <source>
        <dbReference type="EMBL" id="KAF2882094.1"/>
    </source>
</evidence>
<gene>
    <name evidence="5" type="ORF">ILUMI_24097</name>
</gene>
<dbReference type="PANTHER" id="PTHR12072">
    <property type="entry name" value="CWF19, CELL CYCLE CONTROL PROTEIN"/>
    <property type="match status" value="1"/>
</dbReference>
<feature type="region of interest" description="Disordered" evidence="2">
    <location>
        <begin position="77"/>
        <end position="173"/>
    </location>
</feature>
<dbReference type="PANTHER" id="PTHR12072:SF5">
    <property type="entry name" value="CWF19-LIKE PROTEIN 2"/>
    <property type="match status" value="1"/>
</dbReference>
<evidence type="ECO:0000259" key="3">
    <source>
        <dbReference type="Pfam" id="PF04676"/>
    </source>
</evidence>
<feature type="region of interest" description="Disordered" evidence="2">
    <location>
        <begin position="1"/>
        <end position="49"/>
    </location>
</feature>
<dbReference type="InterPro" id="IPR040194">
    <property type="entry name" value="Cwf19-like"/>
</dbReference>
<comment type="similarity">
    <text evidence="1">Belongs to the CWF19 family.</text>
</comment>
<dbReference type="InterPro" id="IPR036265">
    <property type="entry name" value="HIT-like_sf"/>
</dbReference>
<proteinExistence type="inferred from homology"/>
<feature type="domain" description="Cwf19-like protein C-terminal" evidence="3">
    <location>
        <begin position="471"/>
        <end position="564"/>
    </location>
</feature>
<dbReference type="InterPro" id="IPR006768">
    <property type="entry name" value="Cwf19-like_C_dom-1"/>
</dbReference>
<feature type="compositionally biased region" description="Basic residues" evidence="2">
    <location>
        <begin position="133"/>
        <end position="146"/>
    </location>
</feature>
<dbReference type="OrthoDB" id="2113965at2759"/>
<protein>
    <recommendedName>
        <fullName evidence="7">CWF19-like protein 2</fullName>
    </recommendedName>
</protein>
<dbReference type="Proteomes" id="UP000801492">
    <property type="component" value="Unassembled WGS sequence"/>
</dbReference>
<evidence type="ECO:0000313" key="6">
    <source>
        <dbReference type="Proteomes" id="UP000801492"/>
    </source>
</evidence>
<dbReference type="Pfam" id="PF04676">
    <property type="entry name" value="CwfJ_C_2"/>
    <property type="match status" value="1"/>
</dbReference>
<feature type="compositionally biased region" description="Basic and acidic residues" evidence="2">
    <location>
        <begin position="77"/>
        <end position="102"/>
    </location>
</feature>
<name>A0A8K0C9S4_IGNLU</name>
<sequence>MGKHKDKKSKKHKKEKKHKKKERKYSSSSSSSKEWVEKEPSPEATTSLALDDKLYDLLHRDEWMSLPTNFTSVSNIDRRLERETNKRLEKEKEMYNPRENVRELNPYWKSGGDGLPKFQKPSDDNLDSYQPRHDHKRMGSSNWRKKPSTETTESYSMQTASSSSRKTDETTGGILSDSELNALAAKLVKAEILGDTTLITELKEKLENARNARSSSTVQQNSSEQEIILTQTDSKGYSRPLKRQSEYGEYSGGKHKKHKVETHNEGQRVRYFPDDDKYSLHQMFENEKYSSVEDSNKQFLQLAGRIRKNDDLDDVFADSIRRKESEEKIDKRNKDKAVSEHRQMTDALDNCNNCLQSEKMLKHLMVSMNETVYLSLPHYEPLTNGHCLLIPVRHASCSTQLDENEWSEILNYRRALTRMFNSINEDVIFFETAMFLHRHPHMTLHCVPVPKEQGDLAPIYFKKAIDESEMEWVSNKKLVSLAGRDVRRAIPKGLPYFAVSFGMDEGFAHVIEDQRLFPTNFAQEIIGGMLDLHHSKWRKPKPQKFDEQKQRVLEFSKQWSQYDFNTN</sequence>
<evidence type="ECO:0008006" key="7">
    <source>
        <dbReference type="Google" id="ProtNLM"/>
    </source>
</evidence>
<comment type="caution">
    <text evidence="5">The sequence shown here is derived from an EMBL/GenBank/DDBJ whole genome shotgun (WGS) entry which is preliminary data.</text>
</comment>
<dbReference type="GO" id="GO:0000398">
    <property type="term" value="P:mRNA splicing, via spliceosome"/>
    <property type="evidence" value="ECO:0007669"/>
    <property type="project" value="TreeGrafter"/>
</dbReference>
<evidence type="ECO:0000256" key="1">
    <source>
        <dbReference type="ARBA" id="ARBA00006795"/>
    </source>
</evidence>
<evidence type="ECO:0000259" key="4">
    <source>
        <dbReference type="Pfam" id="PF04677"/>
    </source>
</evidence>
<dbReference type="Pfam" id="PF04677">
    <property type="entry name" value="CwfJ_C_1"/>
    <property type="match status" value="1"/>
</dbReference>
<dbReference type="InterPro" id="IPR006767">
    <property type="entry name" value="Cwf19-like_C_dom-2"/>
</dbReference>
<feature type="compositionally biased region" description="Polar residues" evidence="2">
    <location>
        <begin position="149"/>
        <end position="164"/>
    </location>
</feature>
<dbReference type="GO" id="GO:0071014">
    <property type="term" value="C:post-mRNA release spliceosomal complex"/>
    <property type="evidence" value="ECO:0007669"/>
    <property type="project" value="TreeGrafter"/>
</dbReference>
<dbReference type="SUPFAM" id="SSF54197">
    <property type="entry name" value="HIT-like"/>
    <property type="match status" value="1"/>
</dbReference>
<feature type="compositionally biased region" description="Basic residues" evidence="2">
    <location>
        <begin position="1"/>
        <end position="23"/>
    </location>
</feature>
<dbReference type="AlphaFoldDB" id="A0A8K0C9S4"/>
<feature type="domain" description="Cwf19-like C-terminal" evidence="4">
    <location>
        <begin position="340"/>
        <end position="462"/>
    </location>
</feature>
<evidence type="ECO:0000256" key="2">
    <source>
        <dbReference type="SAM" id="MobiDB-lite"/>
    </source>
</evidence>
<organism evidence="5 6">
    <name type="scientific">Ignelater luminosus</name>
    <name type="common">Cucubano</name>
    <name type="synonym">Pyrophorus luminosus</name>
    <dbReference type="NCBI Taxonomy" id="2038154"/>
    <lineage>
        <taxon>Eukaryota</taxon>
        <taxon>Metazoa</taxon>
        <taxon>Ecdysozoa</taxon>
        <taxon>Arthropoda</taxon>
        <taxon>Hexapoda</taxon>
        <taxon>Insecta</taxon>
        <taxon>Pterygota</taxon>
        <taxon>Neoptera</taxon>
        <taxon>Endopterygota</taxon>
        <taxon>Coleoptera</taxon>
        <taxon>Polyphaga</taxon>
        <taxon>Elateriformia</taxon>
        <taxon>Elateroidea</taxon>
        <taxon>Elateridae</taxon>
        <taxon>Agrypninae</taxon>
        <taxon>Pyrophorini</taxon>
        <taxon>Ignelater</taxon>
    </lineage>
</organism>
<dbReference type="Gene3D" id="3.30.428.10">
    <property type="entry name" value="HIT-like"/>
    <property type="match status" value="1"/>
</dbReference>
<reference evidence="5" key="1">
    <citation type="submission" date="2019-08" db="EMBL/GenBank/DDBJ databases">
        <title>The genome of the North American firefly Photinus pyralis.</title>
        <authorList>
            <consortium name="Photinus pyralis genome working group"/>
            <person name="Fallon T.R."/>
            <person name="Sander Lower S.E."/>
            <person name="Weng J.-K."/>
        </authorList>
    </citation>
    <scope>NUCLEOTIDE SEQUENCE</scope>
    <source>
        <strain evidence="5">TRF0915ILg1</strain>
        <tissue evidence="5">Whole body</tissue>
    </source>
</reference>
<keyword evidence="6" id="KW-1185">Reference proteome</keyword>